<accession>A0A0G4F175</accession>
<dbReference type="EMBL" id="CDMZ01000058">
    <property type="protein sequence ID" value="CEM05638.1"/>
    <property type="molecule type" value="Genomic_DNA"/>
</dbReference>
<protein>
    <submittedName>
        <fullName evidence="2">Uncharacterized protein</fullName>
    </submittedName>
</protein>
<feature type="transmembrane region" description="Helical" evidence="1">
    <location>
        <begin position="79"/>
        <end position="107"/>
    </location>
</feature>
<keyword evidence="1" id="KW-1133">Transmembrane helix</keyword>
<keyword evidence="1" id="KW-0472">Membrane</keyword>
<dbReference type="Gene3D" id="3.80.10.10">
    <property type="entry name" value="Ribonuclease Inhibitor"/>
    <property type="match status" value="1"/>
</dbReference>
<proteinExistence type="predicted"/>
<feature type="transmembrane region" description="Helical" evidence="1">
    <location>
        <begin position="373"/>
        <end position="396"/>
    </location>
</feature>
<feature type="transmembrane region" description="Helical" evidence="1">
    <location>
        <begin position="47"/>
        <end position="67"/>
    </location>
</feature>
<feature type="transmembrane region" description="Helical" evidence="1">
    <location>
        <begin position="333"/>
        <end position="353"/>
    </location>
</feature>
<feature type="transmembrane region" description="Helical" evidence="1">
    <location>
        <begin position="181"/>
        <end position="210"/>
    </location>
</feature>
<dbReference type="SUPFAM" id="SSF52047">
    <property type="entry name" value="RNI-like"/>
    <property type="match status" value="1"/>
</dbReference>
<feature type="transmembrane region" description="Helical" evidence="1">
    <location>
        <begin position="299"/>
        <end position="321"/>
    </location>
</feature>
<dbReference type="AlphaFoldDB" id="A0A0G4F175"/>
<reference evidence="2" key="1">
    <citation type="submission" date="2014-11" db="EMBL/GenBank/DDBJ databases">
        <authorList>
            <person name="Otto D Thomas"/>
            <person name="Naeem Raeece"/>
        </authorList>
    </citation>
    <scope>NUCLEOTIDE SEQUENCE</scope>
</reference>
<dbReference type="VEuPathDB" id="CryptoDB:Cvel_14676"/>
<feature type="transmembrane region" description="Helical" evidence="1">
    <location>
        <begin position="142"/>
        <end position="160"/>
    </location>
</feature>
<dbReference type="InterPro" id="IPR032675">
    <property type="entry name" value="LRR_dom_sf"/>
</dbReference>
<sequence length="624" mass="70169">MHEDTKSEENQQLLQRDPARRFTAPEAQHGMAFAEGEAKEKDTRMSAFLSADTYSLMMIAFLPWGFWAKKGTSRVRVAAPTAFGLCLLSVCLQFFCLVCLAPSMFILDEKLEPENESKDLSLVDNMKSQLLLQVDILSKETALFSFVKVVGMILLLLSCFNEIGDKARGLVLFWQIPPRGFLWFFPWLVGLAGFFFVQVLVIVVCLPLVVQAEAAQDVMLNCVAAVFVMEVDNLVTRFFFSSNGFEWTDEWEVGRELTDKEVDEVRKKMNRTGRGDVLDSRSFAYGAERAKNFTLLATMLRTVVTAVVGTIAFFPFALALCPEKKLTQEGIETTLLLTAVFALPFLGQVILLLANTVDWQEIFADNQKYHYGFWAFINFYMIVWGLSCFLALALIITHLRDPSSSFTLISFHGAFYSIVIPLMTPLKMVVIPSIVSLLKDVTRMKFYGKFAWFFSLSGIRTDTVTAQEMERGNLQINKDVDVVKLWLFGTLTGEERLREIQIFSLSPKAAIDAFQMLPKDLDNLLIGTCDFTPPVWAALAEVLPGLRSLTQLWLEACDIENESALVLFASLPRSLRILKAGYNKFEQSAWEVVEEKVKKGELPALSEVSTDAPQSLQDAIGQNV</sequence>
<keyword evidence="1" id="KW-0812">Transmembrane</keyword>
<evidence type="ECO:0000256" key="1">
    <source>
        <dbReference type="SAM" id="Phobius"/>
    </source>
</evidence>
<gene>
    <name evidence="2" type="ORF">Cvel_14676</name>
</gene>
<organism evidence="2">
    <name type="scientific">Chromera velia CCMP2878</name>
    <dbReference type="NCBI Taxonomy" id="1169474"/>
    <lineage>
        <taxon>Eukaryota</taxon>
        <taxon>Sar</taxon>
        <taxon>Alveolata</taxon>
        <taxon>Colpodellida</taxon>
        <taxon>Chromeraceae</taxon>
        <taxon>Chromera</taxon>
    </lineage>
</organism>
<evidence type="ECO:0000313" key="2">
    <source>
        <dbReference type="EMBL" id="CEM05638.1"/>
    </source>
</evidence>
<name>A0A0G4F175_9ALVE</name>